<protein>
    <submittedName>
        <fullName evidence="2">Uncharacterized protein</fullName>
    </submittedName>
</protein>
<dbReference type="Proteomes" id="UP000464178">
    <property type="component" value="Chromosome"/>
</dbReference>
<accession>A0A6P2CX88</accession>
<evidence type="ECO:0000256" key="1">
    <source>
        <dbReference type="SAM" id="MobiDB-lite"/>
    </source>
</evidence>
<dbReference type="EMBL" id="LR593886">
    <property type="protein sequence ID" value="VTR93197.1"/>
    <property type="molecule type" value="Genomic_DNA"/>
</dbReference>
<gene>
    <name evidence="2" type="ORF">SOIL9_45170</name>
</gene>
<reference evidence="2 3" key="1">
    <citation type="submission" date="2019-05" db="EMBL/GenBank/DDBJ databases">
        <authorList>
            <consortium name="Science for Life Laboratories"/>
        </authorList>
    </citation>
    <scope>NUCLEOTIDE SEQUENCE [LARGE SCALE GENOMIC DNA]</scope>
    <source>
        <strain evidence="2">Soil9</strain>
    </source>
</reference>
<dbReference type="AlphaFoldDB" id="A0A6P2CX88"/>
<keyword evidence="3" id="KW-1185">Reference proteome</keyword>
<evidence type="ECO:0000313" key="2">
    <source>
        <dbReference type="EMBL" id="VTR93197.1"/>
    </source>
</evidence>
<sequence length="152" mass="15584">MAGIVAHVNSGEVALVANTAKTVLQIKAPTNQRVLIRSLRLFGKAAAGGTGVPVKVRATRSSTNFGTFTGATPGKNDSSDSEALQATSGTNATVEPTSPTDTGLIWEVPDQSGVIEFLPPGMEIRVPGGTALNIECTSTGTPTVAIQATYEE</sequence>
<evidence type="ECO:0000313" key="3">
    <source>
        <dbReference type="Proteomes" id="UP000464178"/>
    </source>
</evidence>
<dbReference type="RefSeq" id="WP_162667965.1">
    <property type="nucleotide sequence ID" value="NZ_LR593886.1"/>
</dbReference>
<name>A0A6P2CX88_9BACT</name>
<proteinExistence type="predicted"/>
<feature type="compositionally biased region" description="Polar residues" evidence="1">
    <location>
        <begin position="81"/>
        <end position="101"/>
    </location>
</feature>
<feature type="region of interest" description="Disordered" evidence="1">
    <location>
        <begin position="65"/>
        <end position="102"/>
    </location>
</feature>
<dbReference type="KEGG" id="gms:SOIL9_45170"/>
<organism evidence="2 3">
    <name type="scientific">Gemmata massiliana</name>
    <dbReference type="NCBI Taxonomy" id="1210884"/>
    <lineage>
        <taxon>Bacteria</taxon>
        <taxon>Pseudomonadati</taxon>
        <taxon>Planctomycetota</taxon>
        <taxon>Planctomycetia</taxon>
        <taxon>Gemmatales</taxon>
        <taxon>Gemmataceae</taxon>
        <taxon>Gemmata</taxon>
    </lineage>
</organism>